<dbReference type="SMART" id="SM00233">
    <property type="entry name" value="PH"/>
    <property type="match status" value="1"/>
</dbReference>
<dbReference type="EMBL" id="VSWD01000006">
    <property type="protein sequence ID" value="KAK3099607.1"/>
    <property type="molecule type" value="Genomic_DNA"/>
</dbReference>
<keyword evidence="2" id="KW-0443">Lipid metabolism</keyword>
<dbReference type="PANTHER" id="PTHR12187">
    <property type="entry name" value="AGAP000124-PA"/>
    <property type="match status" value="1"/>
</dbReference>
<accession>A0AA89C500</accession>
<dbReference type="GO" id="GO:0005737">
    <property type="term" value="C:cytoplasm"/>
    <property type="evidence" value="ECO:0007669"/>
    <property type="project" value="TreeGrafter"/>
</dbReference>
<keyword evidence="6" id="KW-1185">Reference proteome</keyword>
<dbReference type="Gene3D" id="2.30.29.30">
    <property type="entry name" value="Pleckstrin-homology domain (PH domain)/Phosphotyrosine-binding domain (PTB)"/>
    <property type="match status" value="1"/>
</dbReference>
<dbReference type="PANTHER" id="PTHR12187:SF11">
    <property type="entry name" value="PHOSPHATIDYLINOSITOL-3,4-BISPHOSPHATE 4-PHOSPHATASE"/>
    <property type="match status" value="1"/>
</dbReference>
<dbReference type="InterPro" id="IPR001849">
    <property type="entry name" value="PH_domain"/>
</dbReference>
<feature type="compositionally biased region" description="Basic and acidic residues" evidence="3">
    <location>
        <begin position="651"/>
        <end position="665"/>
    </location>
</feature>
<evidence type="ECO:0000256" key="3">
    <source>
        <dbReference type="SAM" id="MobiDB-lite"/>
    </source>
</evidence>
<dbReference type="AlphaFoldDB" id="A0AA89C500"/>
<evidence type="ECO:0000259" key="4">
    <source>
        <dbReference type="PROSITE" id="PS50003"/>
    </source>
</evidence>
<dbReference type="Proteomes" id="UP001186944">
    <property type="component" value="Unassembled WGS sequence"/>
</dbReference>
<dbReference type="InterPro" id="IPR011993">
    <property type="entry name" value="PH-like_dom_sf"/>
</dbReference>
<feature type="domain" description="PH" evidence="4">
    <location>
        <begin position="16"/>
        <end position="119"/>
    </location>
</feature>
<reference evidence="5" key="1">
    <citation type="submission" date="2019-08" db="EMBL/GenBank/DDBJ databases">
        <title>The improved chromosome-level genome for the pearl oyster Pinctada fucata martensii using PacBio sequencing and Hi-C.</title>
        <authorList>
            <person name="Zheng Z."/>
        </authorList>
    </citation>
    <scope>NUCLEOTIDE SEQUENCE</scope>
    <source>
        <strain evidence="5">ZZ-2019</strain>
        <tissue evidence="5">Adductor muscle</tissue>
    </source>
</reference>
<name>A0AA89C500_PINIB</name>
<evidence type="ECO:0000313" key="6">
    <source>
        <dbReference type="Proteomes" id="UP001186944"/>
    </source>
</evidence>
<dbReference type="GO" id="GO:0016316">
    <property type="term" value="F:phosphatidylinositol-3,4-bisphosphate 4-phosphatase activity"/>
    <property type="evidence" value="ECO:0007669"/>
    <property type="project" value="InterPro"/>
</dbReference>
<comment type="caution">
    <text evidence="5">The sequence shown here is derived from an EMBL/GenBank/DDBJ whole genome shotgun (WGS) entry which is preliminary data.</text>
</comment>
<dbReference type="InterPro" id="IPR039034">
    <property type="entry name" value="INPP4"/>
</dbReference>
<gene>
    <name evidence="5" type="ORF">FSP39_006978</name>
</gene>
<dbReference type="InterPro" id="IPR000008">
    <property type="entry name" value="C2_dom"/>
</dbReference>
<dbReference type="Pfam" id="PF00169">
    <property type="entry name" value="PH"/>
    <property type="match status" value="1"/>
</dbReference>
<evidence type="ECO:0000256" key="2">
    <source>
        <dbReference type="ARBA" id="ARBA00023098"/>
    </source>
</evidence>
<keyword evidence="1" id="KW-0378">Hydrolase</keyword>
<feature type="region of interest" description="Disordered" evidence="3">
    <location>
        <begin position="639"/>
        <end position="665"/>
    </location>
</feature>
<dbReference type="SUPFAM" id="SSF50729">
    <property type="entry name" value="PH domain-like"/>
    <property type="match status" value="1"/>
</dbReference>
<sequence length="1063" mass="120636">MRFNHKELACLAESGDYDKEGVLHMKEKQEGLFKKGEVYVRRFFRLKGNLLFYYKDKEVLTEPVGVLVLERCTIELDVDSDIGNGFCIVYEGEDYVYKLQAQSEEVRDDWVQTLHMASYECLKMQLQSLREQIQAKTGRDPITQPPPTETGMEYEIASGCENLPCDSSSRPPNPFIVVNTIIPPQQNWIQHNNTEVVEVRIIIPPQLNWIQHNNTEVVEVRIIIPPQQNWIQHNNTEVVEVRIIIPPQQNWIQHNNTEVVEESNNPQFLKTIGFGDSKGVDTCTRVRITVYHVKERMTGTMSQLGQAVFTLQDVLMAPGMRLRIALQGSDPVDSGHVTVMAWINDPGLSVVQKKESSAGDEKQRSVALKRRSKRVETLRPMYSNIVTRSFRFDTNNSDVKLLVHEYMGESKVAFDIPAQLLKLWVEEEKRTISLLQEMGRLPSNIESEQVAQITISATIVSQYTDKLNVLANYSGPLYKQSTKKGDKELEFIPVNLHLQRMTVINEDKNTTGWYDIITVGAFTAYAQKYKQGGLKRLLNQMRDSYTPDSTLSKVTKMERACGLVNFVYDSRESINRDCDKLCQIATSGTGQDLMATMDLLAEKVRELVTSCDTPILQNIADEFQELKDEQINRMNSSVQENNHHLSSGDLSRSKHSDKSDDSEQHWRWSGSNFVKSPTIEPWEMTRLNVEAAVMCVMSIAEDLVKNKSGPQDRTNWLNDISPAVIKLKGFVELVYKRVLLFMTFLQVKECKENTRLMHLIKYRRDVCFAHALTSAVTGFLTKLSTSIEDLAFFEQVAKVGILMQFEGLLSCHSDEMCMIEDMVVAVDDLSHVTFKLTKSASPEDSPVVTLDGHCICVEIPIQEDSFHKLPEGLQKGDLISITPVFFNVGINEQASLAEKLGDTSLQERTNADNVAKVFSYIEKYQKEIGDPDNGRTGPNTMANLTQKLHYNTMTKKSKNTEILKLSAEICRTLKGIRYTSCKSAKDRTAMSVTLEQVNILQQSHDLAPHVFSQALDCFRSEGVRRENAAKNVGVRKYAFNSFQLLYVPKLYRPPNGTYGNVQG</sequence>
<evidence type="ECO:0000256" key="1">
    <source>
        <dbReference type="ARBA" id="ARBA00022801"/>
    </source>
</evidence>
<protein>
    <recommendedName>
        <fullName evidence="4">PH domain-containing protein</fullName>
    </recommendedName>
</protein>
<proteinExistence type="predicted"/>
<organism evidence="5 6">
    <name type="scientific">Pinctada imbricata</name>
    <name type="common">Atlantic pearl-oyster</name>
    <name type="synonym">Pinctada martensii</name>
    <dbReference type="NCBI Taxonomy" id="66713"/>
    <lineage>
        <taxon>Eukaryota</taxon>
        <taxon>Metazoa</taxon>
        <taxon>Spiralia</taxon>
        <taxon>Lophotrochozoa</taxon>
        <taxon>Mollusca</taxon>
        <taxon>Bivalvia</taxon>
        <taxon>Autobranchia</taxon>
        <taxon>Pteriomorphia</taxon>
        <taxon>Pterioida</taxon>
        <taxon>Pterioidea</taxon>
        <taxon>Pteriidae</taxon>
        <taxon>Pinctada</taxon>
    </lineage>
</organism>
<dbReference type="Pfam" id="PF00168">
    <property type="entry name" value="C2"/>
    <property type="match status" value="1"/>
</dbReference>
<evidence type="ECO:0000313" key="5">
    <source>
        <dbReference type="EMBL" id="KAK3099607.1"/>
    </source>
</evidence>
<dbReference type="PROSITE" id="PS50003">
    <property type="entry name" value="PH_DOMAIN"/>
    <property type="match status" value="1"/>
</dbReference>